<evidence type="ECO:0000259" key="1">
    <source>
        <dbReference type="PROSITE" id="PS51272"/>
    </source>
</evidence>
<organism evidence="2 3">
    <name type="scientific">Candidatus Aquicultor primus</name>
    <dbReference type="NCBI Taxonomy" id="1797195"/>
    <lineage>
        <taxon>Bacteria</taxon>
        <taxon>Bacillati</taxon>
        <taxon>Actinomycetota</taxon>
        <taxon>Candidatus Aquicultoria</taxon>
        <taxon>Candidatus Aquicultorales</taxon>
        <taxon>Candidatus Aquicultoraceae</taxon>
        <taxon>Candidatus Aquicultor</taxon>
    </lineage>
</organism>
<dbReference type="Proteomes" id="UP000178086">
    <property type="component" value="Unassembled WGS sequence"/>
</dbReference>
<dbReference type="Gene3D" id="2.60.40.10">
    <property type="entry name" value="Immunoglobulins"/>
    <property type="match status" value="1"/>
</dbReference>
<feature type="domain" description="SLH" evidence="1">
    <location>
        <begin position="199"/>
        <end position="249"/>
    </location>
</feature>
<gene>
    <name evidence="2" type="ORF">A2074_04250</name>
</gene>
<dbReference type="InterPro" id="IPR051465">
    <property type="entry name" value="Cell_Envelope_Struct_Comp"/>
</dbReference>
<proteinExistence type="predicted"/>
<dbReference type="AlphaFoldDB" id="A0A1F2ULL7"/>
<dbReference type="GO" id="GO:0005975">
    <property type="term" value="P:carbohydrate metabolic process"/>
    <property type="evidence" value="ECO:0007669"/>
    <property type="project" value="UniProtKB-ARBA"/>
</dbReference>
<dbReference type="PANTHER" id="PTHR43308">
    <property type="entry name" value="OUTER MEMBRANE PROTEIN ALPHA-RELATED"/>
    <property type="match status" value="1"/>
</dbReference>
<feature type="domain" description="SLH" evidence="1">
    <location>
        <begin position="74"/>
        <end position="134"/>
    </location>
</feature>
<evidence type="ECO:0000313" key="2">
    <source>
        <dbReference type="EMBL" id="OFW31946.1"/>
    </source>
</evidence>
<dbReference type="InterPro" id="IPR013783">
    <property type="entry name" value="Ig-like_fold"/>
</dbReference>
<accession>A0A1F2ULL7</accession>
<comment type="caution">
    <text evidence="2">The sequence shown here is derived from an EMBL/GenBank/DDBJ whole genome shotgun (WGS) entry which is preliminary data.</text>
</comment>
<dbReference type="PROSITE" id="PS51272">
    <property type="entry name" value="SLH"/>
    <property type="match status" value="3"/>
</dbReference>
<dbReference type="EMBL" id="MELI01000108">
    <property type="protein sequence ID" value="OFW31946.1"/>
    <property type="molecule type" value="Genomic_DNA"/>
</dbReference>
<feature type="domain" description="SLH" evidence="1">
    <location>
        <begin position="135"/>
        <end position="198"/>
    </location>
</feature>
<reference evidence="2 3" key="1">
    <citation type="journal article" date="2016" name="Nat. Commun.">
        <title>Thousands of microbial genomes shed light on interconnected biogeochemical processes in an aquifer system.</title>
        <authorList>
            <person name="Anantharaman K."/>
            <person name="Brown C.T."/>
            <person name="Hug L.A."/>
            <person name="Sharon I."/>
            <person name="Castelle C.J."/>
            <person name="Probst A.J."/>
            <person name="Thomas B.C."/>
            <person name="Singh A."/>
            <person name="Wilkins M.J."/>
            <person name="Karaoz U."/>
            <person name="Brodie E.L."/>
            <person name="Williams K.H."/>
            <person name="Hubbard S.S."/>
            <person name="Banfield J.F."/>
        </authorList>
    </citation>
    <scope>NUCLEOTIDE SEQUENCE [LARGE SCALE GENOMIC DNA]</scope>
</reference>
<evidence type="ECO:0000313" key="3">
    <source>
        <dbReference type="Proteomes" id="UP000178086"/>
    </source>
</evidence>
<dbReference type="InterPro" id="IPR001119">
    <property type="entry name" value="SLH_dom"/>
</dbReference>
<name>A0A1F2ULL7_9ACTN</name>
<sequence>MTATGLTGYNVYRSEDVYVAGTKLNPSDVAETTYVDGTVEGLKTYYYYVTAIAGGPLESDPSNRVELVIDELLEPVTFKDVGREHWAYTFIGRLAALKIVSGYSDGTFRPGNSVTRAEFAKMIVVASGWSLAAPASPSFKDVPASHWAYSYIETAKARGVISGYPGGVFKPGNNIKRAEICAMVVRSQAYPVDNSGTGFSDIDSSHWAYDVVMTAKNKSIVGGYPGGVFKPDGLASRAEASKMIYSVIQ</sequence>
<dbReference type="Pfam" id="PF00395">
    <property type="entry name" value="SLH"/>
    <property type="match status" value="3"/>
</dbReference>
<protein>
    <recommendedName>
        <fullName evidence="1">SLH domain-containing protein</fullName>
    </recommendedName>
</protein>
<dbReference type="PANTHER" id="PTHR43308:SF5">
    <property type="entry name" value="S-LAYER PROTEIN _ PEPTIDOGLYCAN ENDO-BETA-N-ACETYLGLUCOSAMINIDASE"/>
    <property type="match status" value="1"/>
</dbReference>